<dbReference type="Proteomes" id="UP001523401">
    <property type="component" value="Unassembled WGS sequence"/>
</dbReference>
<dbReference type="InterPro" id="IPR003754">
    <property type="entry name" value="4pyrrol_synth_uPrphyn_synth"/>
</dbReference>
<dbReference type="CDD" id="cd06578">
    <property type="entry name" value="HemD"/>
    <property type="match status" value="1"/>
</dbReference>
<keyword evidence="4" id="KW-1185">Reference proteome</keyword>
<dbReference type="RefSeq" id="WP_252848604.1">
    <property type="nucleotide sequence ID" value="NZ_BAPW01000012.1"/>
</dbReference>
<reference evidence="3 4" key="1">
    <citation type="submission" date="2022-06" db="EMBL/GenBank/DDBJ databases">
        <title>Whole-genome of Asaia lannensis strain LMG 27011T.</title>
        <authorList>
            <person name="Sombolestani A."/>
        </authorList>
    </citation>
    <scope>NUCLEOTIDE SEQUENCE [LARGE SCALE GENOMIC DNA]</scope>
    <source>
        <strain evidence="3 4">NBRC 102526</strain>
    </source>
</reference>
<organism evidence="3 4">
    <name type="scientific">Asaia lannensis NBRC 102526</name>
    <dbReference type="NCBI Taxonomy" id="1307926"/>
    <lineage>
        <taxon>Bacteria</taxon>
        <taxon>Pseudomonadati</taxon>
        <taxon>Pseudomonadota</taxon>
        <taxon>Alphaproteobacteria</taxon>
        <taxon>Acetobacterales</taxon>
        <taxon>Acetobacteraceae</taxon>
        <taxon>Asaia</taxon>
    </lineage>
</organism>
<dbReference type="SUPFAM" id="SSF69618">
    <property type="entry name" value="HemD-like"/>
    <property type="match status" value="1"/>
</dbReference>
<evidence type="ECO:0000259" key="2">
    <source>
        <dbReference type="Pfam" id="PF02602"/>
    </source>
</evidence>
<sequence length="250" mass="26230">MAEALARTVLVTRPEPGLSDTRAALETLGWEPHLAPMLKISSVPMHPARHVGRVIVTSSQSLEGLRDAIPLSTPLTAVGERTAARARAAGFTCVDHAAGNAASLVRHLGQPEHGASLLLATGEGLGVELAADLRNHGWRVTRRVVYRTAATPTLDASTRDLLSGDRVAAVLFYSAVTARSFLDALGSERAMLTRIRALALSSRIGDALRDAPFADIGVAARPSQNALLSLLGPSPSMPAPPASPRRKATP</sequence>
<name>A0ABT1CDY7_9PROT</name>
<dbReference type="Gene3D" id="3.40.50.10090">
    <property type="match status" value="2"/>
</dbReference>
<evidence type="ECO:0000313" key="3">
    <source>
        <dbReference type="EMBL" id="MCO6159077.1"/>
    </source>
</evidence>
<comment type="caution">
    <text evidence="3">The sequence shown here is derived from an EMBL/GenBank/DDBJ whole genome shotgun (WGS) entry which is preliminary data.</text>
</comment>
<feature type="domain" description="Tetrapyrrole biosynthesis uroporphyrinogen III synthase" evidence="2">
    <location>
        <begin position="20"/>
        <end position="228"/>
    </location>
</feature>
<proteinExistence type="predicted"/>
<dbReference type="EMBL" id="JAMXQU010000002">
    <property type="protein sequence ID" value="MCO6159077.1"/>
    <property type="molecule type" value="Genomic_DNA"/>
</dbReference>
<protein>
    <submittedName>
        <fullName evidence="3">Uroporphyrinogen-III synthase</fullName>
    </submittedName>
</protein>
<dbReference type="InterPro" id="IPR036108">
    <property type="entry name" value="4pyrrol_syn_uPrphyn_synt_sf"/>
</dbReference>
<dbReference type="Pfam" id="PF02602">
    <property type="entry name" value="HEM4"/>
    <property type="match status" value="1"/>
</dbReference>
<feature type="region of interest" description="Disordered" evidence="1">
    <location>
        <begin position="229"/>
        <end position="250"/>
    </location>
</feature>
<evidence type="ECO:0000313" key="4">
    <source>
        <dbReference type="Proteomes" id="UP001523401"/>
    </source>
</evidence>
<accession>A0ABT1CDY7</accession>
<evidence type="ECO:0000256" key="1">
    <source>
        <dbReference type="SAM" id="MobiDB-lite"/>
    </source>
</evidence>
<gene>
    <name evidence="3" type="ORF">NF685_03415</name>
</gene>